<dbReference type="EMBL" id="SBLC01000087">
    <property type="protein sequence ID" value="RWY35061.1"/>
    <property type="molecule type" value="Genomic_DNA"/>
</dbReference>
<dbReference type="OrthoDB" id="9790710at2"/>
<dbReference type="RefSeq" id="WP_128490990.1">
    <property type="nucleotide sequence ID" value="NZ_JBHLXB010000057.1"/>
</dbReference>
<keyword evidence="2" id="KW-1185">Reference proteome</keyword>
<comment type="caution">
    <text evidence="1">The sequence shown here is derived from an EMBL/GenBank/DDBJ whole genome shotgun (WGS) entry which is preliminary data.</text>
</comment>
<accession>A0A451GGC9</accession>
<evidence type="ECO:0000313" key="2">
    <source>
        <dbReference type="Proteomes" id="UP000287168"/>
    </source>
</evidence>
<dbReference type="SUPFAM" id="SSF53756">
    <property type="entry name" value="UDP-Glycosyltransferase/glycogen phosphorylase"/>
    <property type="match status" value="1"/>
</dbReference>
<evidence type="ECO:0008006" key="3">
    <source>
        <dbReference type="Google" id="ProtNLM"/>
    </source>
</evidence>
<gene>
    <name evidence="1" type="ORF">EP867_18880</name>
</gene>
<dbReference type="Proteomes" id="UP000287168">
    <property type="component" value="Unassembled WGS sequence"/>
</dbReference>
<proteinExistence type="predicted"/>
<sequence length="249" mass="27980">METPSPLHVLCVSDFYLPGFRAGGPARTIANLRDALHPRAELSVFTRSRDLGESKPYAGLPQDRWTETENGSVFYASDRVFGPSGLKMAICARKFHLLYLNSFFSPDASIRLLLSRNLIREKSFRIPVVLAPRGEFSEAALKFKAAKKYLYLQTAKRLGLYNNIFWHASTSDEARQIEKIFPAAQSRIFTAIDAVAPQMRNFETLRSTEDGTLKIAFISRIAPVKNLDLLLDLMGSLKKPVVLNPTFPK</sequence>
<reference evidence="1 2" key="1">
    <citation type="journal article" date="2015" name="Int. J. Syst. Evol. Microbiol.">
        <title>Gemmobacter intermedius sp. nov., isolated from a white stork (Ciconia ciconia).</title>
        <authorList>
            <person name="Kampfer P."/>
            <person name="Jerzak L."/>
            <person name="Wilharm G."/>
            <person name="Golke J."/>
            <person name="Busse H.J."/>
            <person name="Glaeser S.P."/>
        </authorList>
    </citation>
    <scope>NUCLEOTIDE SEQUENCE [LARGE SCALE GENOMIC DNA]</scope>
    <source>
        <strain evidence="1 2">119/4</strain>
    </source>
</reference>
<dbReference type="AlphaFoldDB" id="A0A451GGC9"/>
<protein>
    <recommendedName>
        <fullName evidence="3">Glycosyltransferase family 1 protein</fullName>
    </recommendedName>
</protein>
<evidence type="ECO:0000313" key="1">
    <source>
        <dbReference type="EMBL" id="RWY35061.1"/>
    </source>
</evidence>
<organism evidence="1 2">
    <name type="scientific">Falsigemmobacter intermedius</name>
    <dbReference type="NCBI Taxonomy" id="1553448"/>
    <lineage>
        <taxon>Bacteria</taxon>
        <taxon>Pseudomonadati</taxon>
        <taxon>Pseudomonadota</taxon>
        <taxon>Alphaproteobacteria</taxon>
        <taxon>Rhodobacterales</taxon>
        <taxon>Paracoccaceae</taxon>
        <taxon>Falsigemmobacter</taxon>
    </lineage>
</organism>
<name>A0A451GGC9_9RHOB</name>